<dbReference type="AlphaFoldDB" id="A0A0J6Y7Q8"/>
<sequence length="130" mass="14395">MRSLIRHSAMELLSPQNQVVPGAIAHLDQLRAADACQEIQRRVVSIAVSGTVMQLSFVGSPPPGRLSAHIQSFGGTLILPQSQNSINRSQVPVFFLESRPGRTVHFPTFWPRAERPLYREQYSSESTLSA</sequence>
<dbReference type="EMBL" id="DS028094">
    <property type="protein sequence ID" value="KMP03089.1"/>
    <property type="molecule type" value="Genomic_DNA"/>
</dbReference>
<organism evidence="1 2">
    <name type="scientific">Coccidioides immitis RMSCC 2394</name>
    <dbReference type="NCBI Taxonomy" id="404692"/>
    <lineage>
        <taxon>Eukaryota</taxon>
        <taxon>Fungi</taxon>
        <taxon>Dikarya</taxon>
        <taxon>Ascomycota</taxon>
        <taxon>Pezizomycotina</taxon>
        <taxon>Eurotiomycetes</taxon>
        <taxon>Eurotiomycetidae</taxon>
        <taxon>Onygenales</taxon>
        <taxon>Onygenaceae</taxon>
        <taxon>Coccidioides</taxon>
    </lineage>
</organism>
<gene>
    <name evidence="1" type="ORF">CIRG_02781</name>
</gene>
<evidence type="ECO:0000313" key="1">
    <source>
        <dbReference type="EMBL" id="KMP03089.1"/>
    </source>
</evidence>
<accession>A0A0J6Y7Q8</accession>
<protein>
    <submittedName>
        <fullName evidence="1">Uncharacterized protein</fullName>
    </submittedName>
</protein>
<proteinExistence type="predicted"/>
<evidence type="ECO:0000313" key="2">
    <source>
        <dbReference type="Proteomes" id="UP000054565"/>
    </source>
</evidence>
<reference evidence="2" key="1">
    <citation type="journal article" date="2010" name="Genome Res.">
        <title>Population genomic sequencing of Coccidioides fungi reveals recent hybridization and transposon control.</title>
        <authorList>
            <person name="Neafsey D.E."/>
            <person name="Barker B.M."/>
            <person name="Sharpton T.J."/>
            <person name="Stajich J.E."/>
            <person name="Park D.J."/>
            <person name="Whiston E."/>
            <person name="Hung C.-Y."/>
            <person name="McMahan C."/>
            <person name="White J."/>
            <person name="Sykes S."/>
            <person name="Heiman D."/>
            <person name="Young S."/>
            <person name="Zeng Q."/>
            <person name="Abouelleil A."/>
            <person name="Aftuck L."/>
            <person name="Bessette D."/>
            <person name="Brown A."/>
            <person name="FitzGerald M."/>
            <person name="Lui A."/>
            <person name="Macdonald J.P."/>
            <person name="Priest M."/>
            <person name="Orbach M.J."/>
            <person name="Galgiani J.N."/>
            <person name="Kirkland T.N."/>
            <person name="Cole G.T."/>
            <person name="Birren B.W."/>
            <person name="Henn M.R."/>
            <person name="Taylor J.W."/>
            <person name="Rounsley S.D."/>
        </authorList>
    </citation>
    <scope>NUCLEOTIDE SEQUENCE [LARGE SCALE GENOMIC DNA]</scope>
    <source>
        <strain evidence="2">RMSCC 2394</strain>
    </source>
</reference>
<dbReference type="Proteomes" id="UP000054565">
    <property type="component" value="Unassembled WGS sequence"/>
</dbReference>
<name>A0A0J6Y7Q8_COCIT</name>